<proteinExistence type="predicted"/>
<gene>
    <name evidence="3" type="ORF">EG19_08550</name>
</gene>
<dbReference type="RefSeq" id="WP_038050433.1">
    <property type="nucleotide sequence ID" value="NZ_JMFG01000037.1"/>
</dbReference>
<evidence type="ECO:0000256" key="2">
    <source>
        <dbReference type="SAM" id="SignalP"/>
    </source>
</evidence>
<keyword evidence="2" id="KW-0732">Signal</keyword>
<feature type="chain" id="PRO_5001616301" evidence="2">
    <location>
        <begin position="21"/>
        <end position="267"/>
    </location>
</feature>
<evidence type="ECO:0000313" key="4">
    <source>
        <dbReference type="Proteomes" id="UP000027284"/>
    </source>
</evidence>
<dbReference type="Proteomes" id="UP000027284">
    <property type="component" value="Unassembled WGS sequence"/>
</dbReference>
<comment type="caution">
    <text evidence="3">The sequence shown here is derived from an EMBL/GenBank/DDBJ whole genome shotgun (WGS) entry which is preliminary data.</text>
</comment>
<dbReference type="AlphaFoldDB" id="A0A062XKA2"/>
<protein>
    <submittedName>
        <fullName evidence="3">Uncharacterized protein</fullName>
    </submittedName>
</protein>
<dbReference type="OrthoDB" id="5293088at2"/>
<feature type="transmembrane region" description="Helical" evidence="1">
    <location>
        <begin position="174"/>
        <end position="193"/>
    </location>
</feature>
<feature type="transmembrane region" description="Helical" evidence="1">
    <location>
        <begin position="143"/>
        <end position="167"/>
    </location>
</feature>
<organism evidence="3 4">
    <name type="scientific">Thermoanaerobaculum aquaticum</name>
    <dbReference type="NCBI Taxonomy" id="1312852"/>
    <lineage>
        <taxon>Bacteria</taxon>
        <taxon>Pseudomonadati</taxon>
        <taxon>Acidobacteriota</taxon>
        <taxon>Thermoanaerobaculia</taxon>
        <taxon>Thermoanaerobaculales</taxon>
        <taxon>Thermoanaerobaculaceae</taxon>
        <taxon>Thermoanaerobaculum</taxon>
    </lineage>
</organism>
<keyword evidence="1" id="KW-1133">Transmembrane helix</keyword>
<keyword evidence="1" id="KW-0812">Transmembrane</keyword>
<dbReference type="EMBL" id="JMFG01000037">
    <property type="protein sequence ID" value="KDA52947.1"/>
    <property type="molecule type" value="Genomic_DNA"/>
</dbReference>
<feature type="signal peptide" evidence="2">
    <location>
        <begin position="1"/>
        <end position="20"/>
    </location>
</feature>
<evidence type="ECO:0000256" key="1">
    <source>
        <dbReference type="SAM" id="Phobius"/>
    </source>
</evidence>
<sequence length="267" mass="29041">MKKTALWVLAFLLTAAAAVWQRLSGPTWPIKGEVTILTGEKVRFRLPRSAEVGKDLQVSVTVEGGPVTGFVRCRRVPSHDDWQLLALAREGNELSAFLPEQPPAGKLAYQFMLARDGIMGGRSAVPPEPVVVRFKGHVPLGLLLPHIVAMFLGMLTANRAGFAVVFGEEEPRRYVWPTLLLLAFGGLVMGPLVQKAAFGAYWTGFPVGQDLTDTKTLAVVLAWVWAAVRSQGARRWPVLVAAVLTLAVFAIPHSALGSEIDWTKEAK</sequence>
<feature type="transmembrane region" description="Helical" evidence="1">
    <location>
        <begin position="236"/>
        <end position="255"/>
    </location>
</feature>
<accession>A0A062XKA2</accession>
<feature type="transmembrane region" description="Helical" evidence="1">
    <location>
        <begin position="213"/>
        <end position="229"/>
    </location>
</feature>
<evidence type="ECO:0000313" key="3">
    <source>
        <dbReference type="EMBL" id="KDA52947.1"/>
    </source>
</evidence>
<name>A0A062XKA2_9BACT</name>
<reference evidence="3 4" key="1">
    <citation type="submission" date="2014-04" db="EMBL/GenBank/DDBJ databases">
        <title>The Genome Sequence of Thermoanaerobaculum aquaticum MP-01, The First Cultivated Group 23 Acidobacterium.</title>
        <authorList>
            <person name="Stamps B.W."/>
            <person name="Losey N.A."/>
            <person name="Lawson P.A."/>
            <person name="Stevenson B.S."/>
        </authorList>
    </citation>
    <scope>NUCLEOTIDE SEQUENCE [LARGE SCALE GENOMIC DNA]</scope>
    <source>
        <strain evidence="3 4">MP-01</strain>
    </source>
</reference>
<keyword evidence="4" id="KW-1185">Reference proteome</keyword>
<keyword evidence="1" id="KW-0472">Membrane</keyword>